<name>A0A2J8B4V5_9FIRM</name>
<dbReference type="GO" id="GO:0003677">
    <property type="term" value="F:DNA binding"/>
    <property type="evidence" value="ECO:0007669"/>
    <property type="project" value="UniProtKB-UniRule"/>
</dbReference>
<dbReference type="InterPro" id="IPR000093">
    <property type="entry name" value="DNA_Rcmb_RecR"/>
</dbReference>
<keyword evidence="4 7" id="KW-0862">Zinc</keyword>
<dbReference type="PANTHER" id="PTHR30446:SF0">
    <property type="entry name" value="RECOMBINATION PROTEIN RECR"/>
    <property type="match status" value="1"/>
</dbReference>
<sequence>MSQFPPVLANLISKLGQLPTIGNRTAQKLAFYIMSMPEAEALALADAVRKARTEIHLCSVCCNLTDSEVCSICADKTRDNSIICVVESPADVSALEKLHVFHGRYHVLHGAVSPLKNIGPDDIKLKELFSRLAAEPEIKEVFLANSSTPEGEATALYISRLLKPAGIKTTRLAHGLPMGSSLEFADEITLSKAIEGRREI</sequence>
<dbReference type="SMART" id="SM00493">
    <property type="entry name" value="TOPRIM"/>
    <property type="match status" value="1"/>
</dbReference>
<dbReference type="RefSeq" id="WP_012993290.1">
    <property type="nucleotide sequence ID" value="NZ_NBZD01000001.1"/>
</dbReference>
<evidence type="ECO:0000256" key="6">
    <source>
        <dbReference type="ARBA" id="ARBA00023204"/>
    </source>
</evidence>
<dbReference type="Pfam" id="PF02132">
    <property type="entry name" value="RecR_ZnF"/>
    <property type="match status" value="1"/>
</dbReference>
<evidence type="ECO:0000256" key="2">
    <source>
        <dbReference type="ARBA" id="ARBA00022763"/>
    </source>
</evidence>
<proteinExistence type="inferred from homology"/>
<keyword evidence="2 7" id="KW-0227">DNA damage</keyword>
<dbReference type="InterPro" id="IPR015967">
    <property type="entry name" value="Rcmb_RecR_Znf"/>
</dbReference>
<evidence type="ECO:0000313" key="9">
    <source>
        <dbReference type="EMBL" id="PNH19807.1"/>
    </source>
</evidence>
<keyword evidence="6 7" id="KW-0234">DNA repair</keyword>
<reference evidence="10" key="1">
    <citation type="submission" date="2017-04" db="EMBL/GenBank/DDBJ databases">
        <authorList>
            <person name="Bumgarner R.E."/>
            <person name="Fredricks D.N."/>
            <person name="Srinivasan S."/>
        </authorList>
    </citation>
    <scope>NUCLEOTIDE SEQUENCE [LARGE SCALE GENOMIC DNA]</scope>
    <source>
        <strain evidence="10">KA00405</strain>
    </source>
</reference>
<protein>
    <recommendedName>
        <fullName evidence="7">Recombination protein RecR</fullName>
    </recommendedName>
</protein>
<dbReference type="Pfam" id="PF21175">
    <property type="entry name" value="RecR_C"/>
    <property type="match status" value="1"/>
</dbReference>
<evidence type="ECO:0000256" key="3">
    <source>
        <dbReference type="ARBA" id="ARBA00022771"/>
    </source>
</evidence>
<accession>A0A2J8B4V5</accession>
<dbReference type="SUPFAM" id="SSF111304">
    <property type="entry name" value="Recombination protein RecR"/>
    <property type="match status" value="1"/>
</dbReference>
<dbReference type="Gene3D" id="1.10.8.420">
    <property type="entry name" value="RecR Domain 1"/>
    <property type="match status" value="1"/>
</dbReference>
<dbReference type="Gene3D" id="3.40.1360.10">
    <property type="match status" value="1"/>
</dbReference>
<comment type="caution">
    <text evidence="9">The sequence shown here is derived from an EMBL/GenBank/DDBJ whole genome shotgun (WGS) entry which is preliminary data.</text>
</comment>
<dbReference type="PANTHER" id="PTHR30446">
    <property type="entry name" value="RECOMBINATION PROTEIN RECR"/>
    <property type="match status" value="1"/>
</dbReference>
<evidence type="ECO:0000256" key="4">
    <source>
        <dbReference type="ARBA" id="ARBA00022833"/>
    </source>
</evidence>
<evidence type="ECO:0000259" key="8">
    <source>
        <dbReference type="PROSITE" id="PS50880"/>
    </source>
</evidence>
<dbReference type="InterPro" id="IPR034137">
    <property type="entry name" value="TOPRIM_RecR"/>
</dbReference>
<feature type="zinc finger region" description="C4-type" evidence="7">
    <location>
        <begin position="58"/>
        <end position="73"/>
    </location>
</feature>
<keyword evidence="5 7" id="KW-0233">DNA recombination</keyword>
<organism evidence="9 10">
    <name type="scientific">Mageeibacillus indolicus</name>
    <dbReference type="NCBI Taxonomy" id="884684"/>
    <lineage>
        <taxon>Bacteria</taxon>
        <taxon>Bacillati</taxon>
        <taxon>Bacillota</taxon>
        <taxon>Clostridia</taxon>
        <taxon>Eubacteriales</taxon>
        <taxon>Oscillospiraceae</taxon>
        <taxon>Mageeibacillus</taxon>
    </lineage>
</organism>
<dbReference type="Gene3D" id="6.10.250.240">
    <property type="match status" value="1"/>
</dbReference>
<dbReference type="GO" id="GO:0008270">
    <property type="term" value="F:zinc ion binding"/>
    <property type="evidence" value="ECO:0007669"/>
    <property type="project" value="UniProtKB-KW"/>
</dbReference>
<dbReference type="Pfam" id="PF13662">
    <property type="entry name" value="Toprim_4"/>
    <property type="match status" value="1"/>
</dbReference>
<keyword evidence="3 7" id="KW-0863">Zinc-finger</keyword>
<comment type="function">
    <text evidence="7">May play a role in DNA repair. It seems to be involved in an RecBC-independent recombinational process of DNA repair. It may act with RecF and RecO.</text>
</comment>
<dbReference type="Gene3D" id="3.30.60.80">
    <property type="match status" value="1"/>
</dbReference>
<evidence type="ECO:0000256" key="7">
    <source>
        <dbReference type="HAMAP-Rule" id="MF_00017"/>
    </source>
</evidence>
<gene>
    <name evidence="7" type="primary">recR</name>
    <name evidence="9" type="ORF">B7R76_02720</name>
</gene>
<dbReference type="InterPro" id="IPR006171">
    <property type="entry name" value="TOPRIM_dom"/>
</dbReference>
<dbReference type="Pfam" id="PF21176">
    <property type="entry name" value="RecR_HhH"/>
    <property type="match status" value="1"/>
</dbReference>
<comment type="similarity">
    <text evidence="7">Belongs to the RecR family.</text>
</comment>
<dbReference type="CDD" id="cd01025">
    <property type="entry name" value="TOPRIM_recR"/>
    <property type="match status" value="1"/>
</dbReference>
<dbReference type="PROSITE" id="PS50880">
    <property type="entry name" value="TOPRIM"/>
    <property type="match status" value="1"/>
</dbReference>
<dbReference type="InterPro" id="IPR023627">
    <property type="entry name" value="Rcmb_RecR"/>
</dbReference>
<dbReference type="EMBL" id="NBZD01000001">
    <property type="protein sequence ID" value="PNH19807.1"/>
    <property type="molecule type" value="Genomic_DNA"/>
</dbReference>
<evidence type="ECO:0000256" key="1">
    <source>
        <dbReference type="ARBA" id="ARBA00022723"/>
    </source>
</evidence>
<dbReference type="NCBIfam" id="TIGR00615">
    <property type="entry name" value="recR"/>
    <property type="match status" value="1"/>
</dbReference>
<dbReference type="GO" id="GO:0006310">
    <property type="term" value="P:DNA recombination"/>
    <property type="evidence" value="ECO:0007669"/>
    <property type="project" value="UniProtKB-UniRule"/>
</dbReference>
<dbReference type="PROSITE" id="PS01300">
    <property type="entry name" value="RECR"/>
    <property type="match status" value="1"/>
</dbReference>
<dbReference type="GO" id="GO:0006281">
    <property type="term" value="P:DNA repair"/>
    <property type="evidence" value="ECO:0007669"/>
    <property type="project" value="UniProtKB-UniRule"/>
</dbReference>
<dbReference type="OMA" id="DVMAIEN"/>
<evidence type="ECO:0000256" key="5">
    <source>
        <dbReference type="ARBA" id="ARBA00023172"/>
    </source>
</evidence>
<feature type="domain" description="Toprim" evidence="8">
    <location>
        <begin position="81"/>
        <end position="177"/>
    </location>
</feature>
<evidence type="ECO:0000313" key="10">
    <source>
        <dbReference type="Proteomes" id="UP000236394"/>
    </source>
</evidence>
<dbReference type="AlphaFoldDB" id="A0A2J8B4V5"/>
<dbReference type="HAMAP" id="MF_00017">
    <property type="entry name" value="RecR"/>
    <property type="match status" value="1"/>
</dbReference>
<keyword evidence="1 7" id="KW-0479">Metal-binding</keyword>
<dbReference type="Proteomes" id="UP000236394">
    <property type="component" value="Unassembled WGS sequence"/>
</dbReference>